<dbReference type="PIRSF" id="PIRSF000216">
    <property type="entry name" value="NADH_DH_24kDa"/>
    <property type="match status" value="1"/>
</dbReference>
<name>A0A0S7BIE5_9CHLR</name>
<dbReference type="InterPro" id="IPR002023">
    <property type="entry name" value="NuoE-like"/>
</dbReference>
<dbReference type="FunFam" id="3.40.30.10:FF:000015">
    <property type="entry name" value="NADH-quinone oxidoreductase subunit E"/>
    <property type="match status" value="1"/>
</dbReference>
<evidence type="ECO:0000256" key="4">
    <source>
        <dbReference type="ARBA" id="ARBA00023004"/>
    </source>
</evidence>
<protein>
    <submittedName>
        <fullName evidence="8">NADH:ubiquinone oxidoreductase 24 kD subunit</fullName>
    </submittedName>
</protein>
<keyword evidence="2 7" id="KW-0001">2Fe-2S</keyword>
<comment type="cofactor">
    <cofactor evidence="6">
        <name>[2Fe-2S] cluster</name>
        <dbReference type="ChEBI" id="CHEBI:190135"/>
    </cofactor>
</comment>
<keyword evidence="3 7" id="KW-0479">Metal-binding</keyword>
<dbReference type="NCBIfam" id="NF005722">
    <property type="entry name" value="PRK07539.1-2"/>
    <property type="match status" value="1"/>
</dbReference>
<dbReference type="GO" id="GO:0051537">
    <property type="term" value="F:2 iron, 2 sulfur cluster binding"/>
    <property type="evidence" value="ECO:0007669"/>
    <property type="project" value="UniProtKB-KW"/>
</dbReference>
<dbReference type="GO" id="GO:0016491">
    <property type="term" value="F:oxidoreductase activity"/>
    <property type="evidence" value="ECO:0007669"/>
    <property type="project" value="InterPro"/>
</dbReference>
<keyword evidence="9" id="KW-1185">Reference proteome</keyword>
<dbReference type="Gene3D" id="3.40.30.10">
    <property type="entry name" value="Glutaredoxin"/>
    <property type="match status" value="1"/>
</dbReference>
<evidence type="ECO:0000313" key="9">
    <source>
        <dbReference type="Proteomes" id="UP000055060"/>
    </source>
</evidence>
<dbReference type="GO" id="GO:0046872">
    <property type="term" value="F:metal ion binding"/>
    <property type="evidence" value="ECO:0007669"/>
    <property type="project" value="UniProtKB-KW"/>
</dbReference>
<dbReference type="PANTHER" id="PTHR43342:SF1">
    <property type="entry name" value="BIFURCATING [FEFE] HYDROGENASE GAMMA SUBUNIT"/>
    <property type="match status" value="1"/>
</dbReference>
<evidence type="ECO:0000256" key="6">
    <source>
        <dbReference type="ARBA" id="ARBA00034078"/>
    </source>
</evidence>
<dbReference type="InterPro" id="IPR036249">
    <property type="entry name" value="Thioredoxin-like_sf"/>
</dbReference>
<dbReference type="InterPro" id="IPR028431">
    <property type="entry name" value="NADP_DH_HndA-like"/>
</dbReference>
<dbReference type="EMBL" id="DF967972">
    <property type="protein sequence ID" value="GAP14928.1"/>
    <property type="molecule type" value="Genomic_DNA"/>
</dbReference>
<evidence type="ECO:0000313" key="8">
    <source>
        <dbReference type="EMBL" id="GAP14928.1"/>
    </source>
</evidence>
<organism evidence="8">
    <name type="scientific">Longilinea arvoryzae</name>
    <dbReference type="NCBI Taxonomy" id="360412"/>
    <lineage>
        <taxon>Bacteria</taxon>
        <taxon>Bacillati</taxon>
        <taxon>Chloroflexota</taxon>
        <taxon>Anaerolineae</taxon>
        <taxon>Anaerolineales</taxon>
        <taxon>Anaerolineaceae</taxon>
        <taxon>Longilinea</taxon>
    </lineage>
</organism>
<feature type="binding site" evidence="7">
    <location>
        <position position="85"/>
    </location>
    <ligand>
        <name>[2Fe-2S] cluster</name>
        <dbReference type="ChEBI" id="CHEBI:190135"/>
    </ligand>
</feature>
<sequence>MTVATLDGQVVLEAVKRAVEEHGATIDELIPILTDVNRALGYLPAQALDEISQRLRVPKSQLFSVSSFYRMLSTKPRGRHVIQFCESAPCHVVGGRKVWQSLLDNLDLEPGETSPDGKWTLVTTSCLGVCGVGPVMIVDDDIYGNILPEQVAEILARYS</sequence>
<gene>
    <name evidence="8" type="ORF">LARV_02708</name>
</gene>
<keyword evidence="5 7" id="KW-0411">Iron-sulfur</keyword>
<dbReference type="RefSeq" id="WP_075074143.1">
    <property type="nucleotide sequence ID" value="NZ_DF967972.1"/>
</dbReference>
<evidence type="ECO:0000256" key="3">
    <source>
        <dbReference type="ARBA" id="ARBA00022723"/>
    </source>
</evidence>
<keyword evidence="8" id="KW-0830">Ubiquinone</keyword>
<reference evidence="8" key="1">
    <citation type="submission" date="2015-07" db="EMBL/GenBank/DDBJ databases">
        <title>Draft Genome Sequences of Anaerolinea thermolimosa IMO-1, Bellilinea caldifistulae GOMI-1, Leptolinea tardivitalis YMTK-2, Levilinea saccharolytica KIBI-1,Longilinea arvoryzae KOME-1, Previously Described as Members of the Anaerolineaceae (Chloroflexi).</title>
        <authorList>
            <person name="Sekiguchi Y."/>
            <person name="Ohashi A."/>
            <person name="Matsuura N."/>
            <person name="Tourlousse M.D."/>
        </authorList>
    </citation>
    <scope>NUCLEOTIDE SEQUENCE [LARGE SCALE GENOMIC DNA]</scope>
    <source>
        <strain evidence="8">KOME-1</strain>
    </source>
</reference>
<dbReference type="InterPro" id="IPR041921">
    <property type="entry name" value="NuoE_N"/>
</dbReference>
<dbReference type="Pfam" id="PF01257">
    <property type="entry name" value="2Fe-2S_thioredx"/>
    <property type="match status" value="1"/>
</dbReference>
<dbReference type="SUPFAM" id="SSF52833">
    <property type="entry name" value="Thioredoxin-like"/>
    <property type="match status" value="1"/>
</dbReference>
<comment type="cofactor">
    <cofactor evidence="7">
        <name>[2Fe-2S] cluster</name>
        <dbReference type="ChEBI" id="CHEBI:190135"/>
    </cofactor>
    <text evidence="7">Binds 1 [2Fe-2S] cluster.</text>
</comment>
<dbReference type="PANTHER" id="PTHR43342">
    <property type="entry name" value="NADH-QUINONE OXIDOREDUCTASE, E SUBUNIT"/>
    <property type="match status" value="1"/>
</dbReference>
<feature type="binding site" evidence="7">
    <location>
        <position position="126"/>
    </location>
    <ligand>
        <name>[2Fe-2S] cluster</name>
        <dbReference type="ChEBI" id="CHEBI:190135"/>
    </ligand>
</feature>
<feature type="binding site" evidence="7">
    <location>
        <position position="90"/>
    </location>
    <ligand>
        <name>[2Fe-2S] cluster</name>
        <dbReference type="ChEBI" id="CHEBI:190135"/>
    </ligand>
</feature>
<dbReference type="Proteomes" id="UP000055060">
    <property type="component" value="Unassembled WGS sequence"/>
</dbReference>
<dbReference type="AlphaFoldDB" id="A0A0S7BIE5"/>
<feature type="binding site" evidence="7">
    <location>
        <position position="130"/>
    </location>
    <ligand>
        <name>[2Fe-2S] cluster</name>
        <dbReference type="ChEBI" id="CHEBI:190135"/>
    </ligand>
</feature>
<comment type="similarity">
    <text evidence="1">Belongs to the complex I 24 kDa subunit family.</text>
</comment>
<evidence type="ECO:0000256" key="5">
    <source>
        <dbReference type="ARBA" id="ARBA00023014"/>
    </source>
</evidence>
<dbReference type="CDD" id="cd03064">
    <property type="entry name" value="TRX_Fd_NuoE"/>
    <property type="match status" value="1"/>
</dbReference>
<evidence type="ECO:0000256" key="7">
    <source>
        <dbReference type="PIRSR" id="PIRSR000216-1"/>
    </source>
</evidence>
<accession>A0A0S7BIE5</accession>
<dbReference type="InterPro" id="IPR042128">
    <property type="entry name" value="NuoE_dom"/>
</dbReference>
<dbReference type="Gene3D" id="1.10.10.1590">
    <property type="entry name" value="NADH-quinone oxidoreductase subunit E"/>
    <property type="match status" value="1"/>
</dbReference>
<evidence type="ECO:0000256" key="1">
    <source>
        <dbReference type="ARBA" id="ARBA00010643"/>
    </source>
</evidence>
<evidence type="ECO:0000256" key="2">
    <source>
        <dbReference type="ARBA" id="ARBA00022714"/>
    </source>
</evidence>
<proteinExistence type="inferred from homology"/>
<keyword evidence="4 7" id="KW-0408">Iron</keyword>
<dbReference type="STRING" id="360412.LARV_02708"/>
<dbReference type="OrthoDB" id="9807941at2"/>